<feature type="compositionally biased region" description="Low complexity" evidence="1">
    <location>
        <begin position="285"/>
        <end position="297"/>
    </location>
</feature>
<reference evidence="2" key="1">
    <citation type="submission" date="2022-11" db="EMBL/GenBank/DDBJ databases">
        <title>Genome Sequence of Cubamyces cubensis.</title>
        <authorList>
            <person name="Buettner E."/>
        </authorList>
    </citation>
    <scope>NUCLEOTIDE SEQUENCE</scope>
    <source>
        <strain evidence="2">MPL-01</strain>
    </source>
</reference>
<dbReference type="Proteomes" id="UP001215151">
    <property type="component" value="Unassembled WGS sequence"/>
</dbReference>
<feature type="compositionally biased region" description="Polar residues" evidence="1">
    <location>
        <begin position="93"/>
        <end position="103"/>
    </location>
</feature>
<feature type="compositionally biased region" description="Basic and acidic residues" evidence="1">
    <location>
        <begin position="197"/>
        <end position="231"/>
    </location>
</feature>
<feature type="region of interest" description="Disordered" evidence="1">
    <location>
        <begin position="405"/>
        <end position="470"/>
    </location>
</feature>
<dbReference type="EMBL" id="JAPEVG010000056">
    <property type="protein sequence ID" value="KAJ8488937.1"/>
    <property type="molecule type" value="Genomic_DNA"/>
</dbReference>
<evidence type="ECO:0000256" key="1">
    <source>
        <dbReference type="SAM" id="MobiDB-lite"/>
    </source>
</evidence>
<name>A0AAD7U0J2_9APHY</name>
<comment type="caution">
    <text evidence="2">The sequence shown here is derived from an EMBL/GenBank/DDBJ whole genome shotgun (WGS) entry which is preliminary data.</text>
</comment>
<gene>
    <name evidence="2" type="ORF">ONZ51_g3281</name>
</gene>
<proteinExistence type="predicted"/>
<feature type="compositionally biased region" description="Basic residues" evidence="1">
    <location>
        <begin position="62"/>
        <end position="72"/>
    </location>
</feature>
<sequence length="541" mass="60443">MQRRTSQTFQRLRKLSDSLIQAIAPTSSRKSVEESSFFDYERKGWHPPLHHSHSHSSTSHARCTKPRQARPRISKEDIRYPLIPHSESLDVLSANTSTSTRSTKPVRPSRPREEDLPYGAKGSIPKALAPPYVAPPPAIGQSSRTHGKGNSVPFPESDNEVRAKRPREHATREKPLPVPPGEASSEAFFNPFRAVPRHSDMHKSDRPTGAGRTREEDSRSRPSARTREPGVRRISSSGDVHLPSQHARYRAGEDDGRRTQGALVQQRHPDLRQVKSTPLRLQENGVRVPRQPGQPVGRPRESPLRQQVVPVSPAFSNVVKPHPRNVPRDVSPENPQRLPTPRLSGEGTRPYVPAPSRRQKQQQQQQLPLATSIVVAQAQSALKVQHSTPPRNVEVAAAPEHLRALSMKAQVVRPDRAQRTDRDQGRQPQQTHAPAQPSYGRDHHQHERDPRAHAKDRDREARGRARPTHTRAIEVEYYGMSDAFTQEITLALAEPERAHPLPLDWKAYVATGPECGPVVRPLVTKKSRLGANALGSVAGRR</sequence>
<feature type="compositionally biased region" description="Basic and acidic residues" evidence="1">
    <location>
        <begin position="159"/>
        <end position="175"/>
    </location>
</feature>
<evidence type="ECO:0000313" key="3">
    <source>
        <dbReference type="Proteomes" id="UP001215151"/>
    </source>
</evidence>
<keyword evidence="3" id="KW-1185">Reference proteome</keyword>
<dbReference type="AlphaFoldDB" id="A0AAD7U0J2"/>
<protein>
    <submittedName>
        <fullName evidence="2">Uncharacterized protein</fullName>
    </submittedName>
</protein>
<feature type="region of interest" description="Disordered" evidence="1">
    <location>
        <begin position="42"/>
        <end position="367"/>
    </location>
</feature>
<feature type="compositionally biased region" description="Basic and acidic residues" evidence="1">
    <location>
        <begin position="440"/>
        <end position="463"/>
    </location>
</feature>
<organism evidence="2 3">
    <name type="scientific">Trametes cubensis</name>
    <dbReference type="NCBI Taxonomy" id="1111947"/>
    <lineage>
        <taxon>Eukaryota</taxon>
        <taxon>Fungi</taxon>
        <taxon>Dikarya</taxon>
        <taxon>Basidiomycota</taxon>
        <taxon>Agaricomycotina</taxon>
        <taxon>Agaricomycetes</taxon>
        <taxon>Polyporales</taxon>
        <taxon>Polyporaceae</taxon>
        <taxon>Trametes</taxon>
    </lineage>
</organism>
<evidence type="ECO:0000313" key="2">
    <source>
        <dbReference type="EMBL" id="KAJ8488937.1"/>
    </source>
</evidence>
<accession>A0AAD7U0J2</accession>
<feature type="compositionally biased region" description="Basic and acidic residues" evidence="1">
    <location>
        <begin position="413"/>
        <end position="425"/>
    </location>
</feature>